<dbReference type="RefSeq" id="WP_010757418.1">
    <property type="nucleotide sequence ID" value="NZ_ASWD01000001.1"/>
</dbReference>
<dbReference type="EMBL" id="AJAQ01000016">
    <property type="protein sequence ID" value="EOH93732.1"/>
    <property type="molecule type" value="Genomic_DNA"/>
</dbReference>
<protein>
    <submittedName>
        <fullName evidence="2">Uncharacterized protein</fullName>
    </submittedName>
</protein>
<comment type="caution">
    <text evidence="2">The sequence shown here is derived from an EMBL/GenBank/DDBJ whole genome shotgun (WGS) entry which is preliminary data.</text>
</comment>
<dbReference type="Proteomes" id="UP000013782">
    <property type="component" value="Unassembled WGS sequence"/>
</dbReference>
<evidence type="ECO:0000313" key="3">
    <source>
        <dbReference type="Proteomes" id="UP000013782"/>
    </source>
</evidence>
<feature type="transmembrane region" description="Helical" evidence="1">
    <location>
        <begin position="85"/>
        <end position="107"/>
    </location>
</feature>
<feature type="transmembrane region" description="Helical" evidence="1">
    <location>
        <begin position="55"/>
        <end position="78"/>
    </location>
</feature>
<reference evidence="2 3" key="1">
    <citation type="submission" date="2013-02" db="EMBL/GenBank/DDBJ databases">
        <title>The Genome Sequence of Enterococcus pallens BAA-351.</title>
        <authorList>
            <consortium name="The Broad Institute Genome Sequencing Platform"/>
            <consortium name="The Broad Institute Genome Sequencing Center for Infectious Disease"/>
            <person name="Earl A.M."/>
            <person name="Gilmore M.S."/>
            <person name="Lebreton F."/>
            <person name="Walker B."/>
            <person name="Young S.K."/>
            <person name="Zeng Q."/>
            <person name="Gargeya S."/>
            <person name="Fitzgerald M."/>
            <person name="Haas B."/>
            <person name="Abouelleil A."/>
            <person name="Alvarado L."/>
            <person name="Arachchi H.M."/>
            <person name="Berlin A.M."/>
            <person name="Chapman S.B."/>
            <person name="Dewar J."/>
            <person name="Goldberg J."/>
            <person name="Griggs A."/>
            <person name="Gujja S."/>
            <person name="Hansen M."/>
            <person name="Howarth C."/>
            <person name="Imamovic A."/>
            <person name="Larimer J."/>
            <person name="McCowan C."/>
            <person name="Murphy C."/>
            <person name="Neiman D."/>
            <person name="Pearson M."/>
            <person name="Priest M."/>
            <person name="Roberts A."/>
            <person name="Saif S."/>
            <person name="Shea T."/>
            <person name="Sisk P."/>
            <person name="Sykes S."/>
            <person name="Wortman J."/>
            <person name="Nusbaum C."/>
            <person name="Birren B."/>
        </authorList>
    </citation>
    <scope>NUCLEOTIDE SEQUENCE [LARGE SCALE GENOMIC DNA]</scope>
    <source>
        <strain evidence="2 3">ATCC BAA-351</strain>
    </source>
</reference>
<feature type="transmembrane region" description="Helical" evidence="1">
    <location>
        <begin position="9"/>
        <end position="35"/>
    </location>
</feature>
<evidence type="ECO:0000313" key="2">
    <source>
        <dbReference type="EMBL" id="EOH93732.1"/>
    </source>
</evidence>
<keyword evidence="1" id="KW-1133">Transmembrane helix</keyword>
<dbReference type="HOGENOM" id="CLU_1852081_0_0_9"/>
<keyword evidence="3" id="KW-1185">Reference proteome</keyword>
<organism evidence="2 3">
    <name type="scientific">Enterococcus pallens ATCC BAA-351</name>
    <dbReference type="NCBI Taxonomy" id="1158607"/>
    <lineage>
        <taxon>Bacteria</taxon>
        <taxon>Bacillati</taxon>
        <taxon>Bacillota</taxon>
        <taxon>Bacilli</taxon>
        <taxon>Lactobacillales</taxon>
        <taxon>Enterococcaceae</taxon>
        <taxon>Enterococcus</taxon>
    </lineage>
</organism>
<sequence length="138" mass="16495">MTEKERKSYLFWTSMAFFVGGFIRLCIVTSTRMAFERNHRVVSNLSLFESLFGPIREGVLGGYLGVLVVSGILCYYYFMKGKPLWFQLLILILFFVRPAASVIIYFWGSWYWTYVVFQYNLMKFWQTTKRGREYNDLY</sequence>
<accession>R2QBB5</accession>
<keyword evidence="1" id="KW-0812">Transmembrane</keyword>
<gene>
    <name evidence="2" type="ORF">UAU_02428</name>
</gene>
<dbReference type="STRING" id="160454.RV10_GL001324"/>
<dbReference type="PATRIC" id="fig|1158607.3.peg.2404"/>
<keyword evidence="1" id="KW-0472">Membrane</keyword>
<proteinExistence type="predicted"/>
<evidence type="ECO:0000256" key="1">
    <source>
        <dbReference type="SAM" id="Phobius"/>
    </source>
</evidence>
<name>R2QBB5_9ENTE</name>
<dbReference type="AlphaFoldDB" id="R2QBB5"/>